<dbReference type="OMA" id="HYKSNTF"/>
<proteinExistence type="predicted"/>
<dbReference type="GO" id="GO:0005634">
    <property type="term" value="C:nucleus"/>
    <property type="evidence" value="ECO:0007669"/>
    <property type="project" value="TreeGrafter"/>
</dbReference>
<feature type="compositionally biased region" description="Polar residues" evidence="4">
    <location>
        <begin position="124"/>
        <end position="137"/>
    </location>
</feature>
<reference evidence="7" key="1">
    <citation type="journal article" date="2017" name="Nat. Commun.">
        <title>The asparagus genome sheds light on the origin and evolution of a young Y chromosome.</title>
        <authorList>
            <person name="Harkess A."/>
            <person name="Zhou J."/>
            <person name="Xu C."/>
            <person name="Bowers J.E."/>
            <person name="Van der Hulst R."/>
            <person name="Ayyampalayam S."/>
            <person name="Mercati F."/>
            <person name="Riccardi P."/>
            <person name="McKain M.R."/>
            <person name="Kakrana A."/>
            <person name="Tang H."/>
            <person name="Ray J."/>
            <person name="Groenendijk J."/>
            <person name="Arikit S."/>
            <person name="Mathioni S.M."/>
            <person name="Nakano M."/>
            <person name="Shan H."/>
            <person name="Telgmann-Rauber A."/>
            <person name="Kanno A."/>
            <person name="Yue Z."/>
            <person name="Chen H."/>
            <person name="Li W."/>
            <person name="Chen Y."/>
            <person name="Xu X."/>
            <person name="Zhang Y."/>
            <person name="Luo S."/>
            <person name="Chen H."/>
            <person name="Gao J."/>
            <person name="Mao Z."/>
            <person name="Pires J.C."/>
            <person name="Luo M."/>
            <person name="Kudrna D."/>
            <person name="Wing R.A."/>
            <person name="Meyers B.C."/>
            <person name="Yi K."/>
            <person name="Kong H."/>
            <person name="Lavrijsen P."/>
            <person name="Sunseri F."/>
            <person name="Falavigna A."/>
            <person name="Ye Y."/>
            <person name="Leebens-Mack J.H."/>
            <person name="Chen G."/>
        </authorList>
    </citation>
    <scope>NUCLEOTIDE SEQUENCE [LARGE SCALE GENOMIC DNA]</scope>
    <source>
        <strain evidence="7">cv. DH0086</strain>
    </source>
</reference>
<dbReference type="PROSITE" id="PS51193">
    <property type="entry name" value="HELICASE_ATP_BIND_2"/>
    <property type="match status" value="1"/>
</dbReference>
<dbReference type="Gene3D" id="3.40.50.300">
    <property type="entry name" value="P-loop containing nucleotide triphosphate hydrolases"/>
    <property type="match status" value="1"/>
</dbReference>
<organism evidence="6 7">
    <name type="scientific">Asparagus officinalis</name>
    <name type="common">Garden asparagus</name>
    <dbReference type="NCBI Taxonomy" id="4686"/>
    <lineage>
        <taxon>Eukaryota</taxon>
        <taxon>Viridiplantae</taxon>
        <taxon>Streptophyta</taxon>
        <taxon>Embryophyta</taxon>
        <taxon>Tracheophyta</taxon>
        <taxon>Spermatophyta</taxon>
        <taxon>Magnoliopsida</taxon>
        <taxon>Liliopsida</taxon>
        <taxon>Asparagales</taxon>
        <taxon>Asparagaceae</taxon>
        <taxon>Asparagoideae</taxon>
        <taxon>Asparagus</taxon>
    </lineage>
</organism>
<dbReference type="Proteomes" id="UP000243459">
    <property type="component" value="Chromosome 1"/>
</dbReference>
<dbReference type="InterPro" id="IPR014013">
    <property type="entry name" value="Helic_SF1/SF2_ATP-bd_DinG/Rad3"/>
</dbReference>
<sequence length="199" mass="22900">MGNQREAKPKREFPAFPFDPYSIQTEFMNFLYDSLYNGDKISMLESPTGTGKTLSIICSALQWLVDRRKSPSLNGSFATGDDEEPDWMRDFVVTAPDRAKARKRRETRKKKLGFGIGDSENKNPHSNPNKTQETKSVISEEDGSEFLLDDYESEDEHGWKRKGREISDWSSSDDESEEKKRFFHYKSNTFTVITVCEGI</sequence>
<evidence type="ECO:0000256" key="4">
    <source>
        <dbReference type="SAM" id="MobiDB-lite"/>
    </source>
</evidence>
<accession>A0A5P1FS35</accession>
<dbReference type="Gramene" id="ONK80247">
    <property type="protein sequence ID" value="ONK80247"/>
    <property type="gene ID" value="A4U43_C01F15520"/>
</dbReference>
<dbReference type="PANTHER" id="PTHR11472:SF41">
    <property type="entry name" value="ATP-DEPENDENT DNA HELICASE DDX11-RELATED"/>
    <property type="match status" value="1"/>
</dbReference>
<dbReference type="GO" id="GO:0005524">
    <property type="term" value="F:ATP binding"/>
    <property type="evidence" value="ECO:0007669"/>
    <property type="project" value="UniProtKB-KW"/>
</dbReference>
<dbReference type="SUPFAM" id="SSF52540">
    <property type="entry name" value="P-loop containing nucleoside triphosphate hydrolases"/>
    <property type="match status" value="1"/>
</dbReference>
<dbReference type="EMBL" id="CM007381">
    <property type="protein sequence ID" value="ONK80247.1"/>
    <property type="molecule type" value="Genomic_DNA"/>
</dbReference>
<dbReference type="GO" id="GO:0034085">
    <property type="term" value="P:establishment of sister chromatid cohesion"/>
    <property type="evidence" value="ECO:0007669"/>
    <property type="project" value="TreeGrafter"/>
</dbReference>
<feature type="domain" description="Helicase ATP-binding" evidence="5">
    <location>
        <begin position="10"/>
        <end position="199"/>
    </location>
</feature>
<dbReference type="PANTHER" id="PTHR11472">
    <property type="entry name" value="DNA REPAIR DEAD HELICASE RAD3/XP-D SUBFAMILY MEMBER"/>
    <property type="match status" value="1"/>
</dbReference>
<evidence type="ECO:0000256" key="2">
    <source>
        <dbReference type="ARBA" id="ARBA00022801"/>
    </source>
</evidence>
<evidence type="ECO:0000313" key="6">
    <source>
        <dbReference type="EMBL" id="ONK80247.1"/>
    </source>
</evidence>
<dbReference type="AlphaFoldDB" id="A0A5P1FS35"/>
<dbReference type="InterPro" id="IPR045028">
    <property type="entry name" value="DinG/Rad3-like"/>
</dbReference>
<keyword evidence="3" id="KW-0067">ATP-binding</keyword>
<feature type="region of interest" description="Disordered" evidence="4">
    <location>
        <begin position="98"/>
        <end position="179"/>
    </location>
</feature>
<feature type="compositionally biased region" description="Acidic residues" evidence="4">
    <location>
        <begin position="139"/>
        <end position="155"/>
    </location>
</feature>
<protein>
    <recommendedName>
        <fullName evidence="5">Helicase ATP-binding domain-containing protein</fullName>
    </recommendedName>
</protein>
<evidence type="ECO:0000259" key="5">
    <source>
        <dbReference type="PROSITE" id="PS51193"/>
    </source>
</evidence>
<name>A0A5P1FS35_ASPOF</name>
<evidence type="ECO:0000313" key="7">
    <source>
        <dbReference type="Proteomes" id="UP000243459"/>
    </source>
</evidence>
<gene>
    <name evidence="6" type="ORF">A4U43_C01F15520</name>
</gene>
<dbReference type="GO" id="GO:0003678">
    <property type="term" value="F:DNA helicase activity"/>
    <property type="evidence" value="ECO:0007669"/>
    <property type="project" value="TreeGrafter"/>
</dbReference>
<dbReference type="InterPro" id="IPR027417">
    <property type="entry name" value="P-loop_NTPase"/>
</dbReference>
<keyword evidence="1" id="KW-0547">Nucleotide-binding</keyword>
<dbReference type="GO" id="GO:0016787">
    <property type="term" value="F:hydrolase activity"/>
    <property type="evidence" value="ECO:0007669"/>
    <property type="project" value="UniProtKB-KW"/>
</dbReference>
<keyword evidence="7" id="KW-1185">Reference proteome</keyword>
<keyword evidence="2" id="KW-0378">Hydrolase</keyword>
<evidence type="ECO:0000256" key="1">
    <source>
        <dbReference type="ARBA" id="ARBA00022741"/>
    </source>
</evidence>
<evidence type="ECO:0000256" key="3">
    <source>
        <dbReference type="ARBA" id="ARBA00022840"/>
    </source>
</evidence>
<feature type="compositionally biased region" description="Basic residues" evidence="4">
    <location>
        <begin position="100"/>
        <end position="112"/>
    </location>
</feature>